<proteinExistence type="predicted"/>
<sequence length="364" mass="40806">MGHQRDCFSRIVDTYGPLKVFDALKRRRIVNAALVSHAWHPAVRDPDGPFWLFREAGLAMRELHRAELARIAGLLHGRGIPVIAYKGLALDLLLDNTAAPSLSSDIDLLVRQKGLAEARDALISLGYEPDLRVDSGTVRRMPARITRMTEESLYSFGQLMPYEKVVPMPALAPYGDRLRALMPHRFLFVDGRLHFKLSVDLHYTLNMLTDDVGTRVKPSEDDWWADTQPIRVANLDVETLSDRVLTWTLLHRLYADCMLLNDPNIKALCHLKLLWEQGRLDTGRLREDAQRFPYLAPSLYYALRAAGQICGIDAPELPDPESVRGTTAPLMNLGDCLPAFLDVGVMAELGPHGGPGDQLTVRPY</sequence>
<accession>A0ABY7KA23</accession>
<dbReference type="Gene3D" id="3.30.460.40">
    <property type="match status" value="1"/>
</dbReference>
<dbReference type="Proteomes" id="UP001164439">
    <property type="component" value="Chromosome"/>
</dbReference>
<dbReference type="InterPro" id="IPR039498">
    <property type="entry name" value="NTP_transf_5"/>
</dbReference>
<protein>
    <submittedName>
        <fullName evidence="1">Nucleotidyltransferase family protein</fullName>
    </submittedName>
</protein>
<evidence type="ECO:0000313" key="1">
    <source>
        <dbReference type="EMBL" id="WAZ19586.1"/>
    </source>
</evidence>
<organism evidence="1 2">
    <name type="scientific">Streptomyces cinnabarinus</name>
    <dbReference type="NCBI Taxonomy" id="67287"/>
    <lineage>
        <taxon>Bacteria</taxon>
        <taxon>Bacillati</taxon>
        <taxon>Actinomycetota</taxon>
        <taxon>Actinomycetes</taxon>
        <taxon>Kitasatosporales</taxon>
        <taxon>Streptomycetaceae</taxon>
        <taxon>Streptomyces</taxon>
    </lineage>
</organism>
<name>A0ABY7KA23_9ACTN</name>
<gene>
    <name evidence="1" type="ORF">STRCI_000647</name>
</gene>
<reference evidence="1" key="1">
    <citation type="submission" date="2022-12" db="EMBL/GenBank/DDBJ databases">
        <authorList>
            <person name="Ruckert C."/>
            <person name="Busche T."/>
            <person name="Kalinowski J."/>
            <person name="Wittmann C."/>
        </authorList>
    </citation>
    <scope>NUCLEOTIDE SEQUENCE</scope>
    <source>
        <strain evidence="1">DSM 40467</strain>
    </source>
</reference>
<dbReference type="RefSeq" id="WP_269657276.1">
    <property type="nucleotide sequence ID" value="NZ_CP114413.1"/>
</dbReference>
<evidence type="ECO:0000313" key="2">
    <source>
        <dbReference type="Proteomes" id="UP001164439"/>
    </source>
</evidence>
<dbReference type="Pfam" id="PF14907">
    <property type="entry name" value="NTP_transf_5"/>
    <property type="match status" value="1"/>
</dbReference>
<keyword evidence="2" id="KW-1185">Reference proteome</keyword>
<dbReference type="EMBL" id="CP114413">
    <property type="protein sequence ID" value="WAZ19586.1"/>
    <property type="molecule type" value="Genomic_DNA"/>
</dbReference>